<dbReference type="PANTHER" id="PTHR31793:SF24">
    <property type="entry name" value="LONG-CHAIN ACYL-COA THIOESTERASE FADM"/>
    <property type="match status" value="1"/>
</dbReference>
<sequence length="135" mass="15561">MRIFRVPIERRFSDLDFLQHINNVVYHDYLQEARIRLMGELLIDFAEQYIPQVLVRQEINYRKTLVLRPEPLVVEVWITEVGRTSYSLGYRILDDDGSLAADATSVMVCFDPATQGSVAIPNDYRAVLVEAKEGN</sequence>
<dbReference type="CDD" id="cd00586">
    <property type="entry name" value="4HBT"/>
    <property type="match status" value="1"/>
</dbReference>
<reference evidence="2" key="1">
    <citation type="submission" date="2020-05" db="EMBL/GenBank/DDBJ databases">
        <authorList>
            <person name="Chiriac C."/>
            <person name="Salcher M."/>
            <person name="Ghai R."/>
            <person name="Kavagutti S V."/>
        </authorList>
    </citation>
    <scope>NUCLEOTIDE SEQUENCE</scope>
</reference>
<gene>
    <name evidence="1" type="ORF">UFOPK2625_01191</name>
    <name evidence="2" type="ORF">UFOPK4092_01347</name>
</gene>
<proteinExistence type="predicted"/>
<dbReference type="AlphaFoldDB" id="A0A6J7RG42"/>
<dbReference type="Pfam" id="PF13279">
    <property type="entry name" value="4HBT_2"/>
    <property type="match status" value="1"/>
</dbReference>
<dbReference type="PANTHER" id="PTHR31793">
    <property type="entry name" value="4-HYDROXYBENZOYL-COA THIOESTERASE FAMILY MEMBER"/>
    <property type="match status" value="1"/>
</dbReference>
<accession>A0A6J7RG42</accession>
<name>A0A6J7RG42_9ZZZZ</name>
<dbReference type="InterPro" id="IPR050563">
    <property type="entry name" value="4-hydroxybenzoyl-CoA_TE"/>
</dbReference>
<protein>
    <submittedName>
        <fullName evidence="2">Unannotated protein</fullName>
    </submittedName>
</protein>
<dbReference type="InterPro" id="IPR029069">
    <property type="entry name" value="HotDog_dom_sf"/>
</dbReference>
<dbReference type="Gene3D" id="3.10.129.10">
    <property type="entry name" value="Hotdog Thioesterase"/>
    <property type="match status" value="1"/>
</dbReference>
<evidence type="ECO:0000313" key="1">
    <source>
        <dbReference type="EMBL" id="CAB4714366.1"/>
    </source>
</evidence>
<dbReference type="EMBL" id="CAFBPJ010000189">
    <property type="protein sequence ID" value="CAB5027789.1"/>
    <property type="molecule type" value="Genomic_DNA"/>
</dbReference>
<dbReference type="GO" id="GO:0047617">
    <property type="term" value="F:fatty acyl-CoA hydrolase activity"/>
    <property type="evidence" value="ECO:0007669"/>
    <property type="project" value="TreeGrafter"/>
</dbReference>
<dbReference type="SUPFAM" id="SSF54637">
    <property type="entry name" value="Thioesterase/thiol ester dehydrase-isomerase"/>
    <property type="match status" value="1"/>
</dbReference>
<dbReference type="EMBL" id="CAEZXZ010000200">
    <property type="protein sequence ID" value="CAB4714366.1"/>
    <property type="molecule type" value="Genomic_DNA"/>
</dbReference>
<organism evidence="2">
    <name type="scientific">freshwater metagenome</name>
    <dbReference type="NCBI Taxonomy" id="449393"/>
    <lineage>
        <taxon>unclassified sequences</taxon>
        <taxon>metagenomes</taxon>
        <taxon>ecological metagenomes</taxon>
    </lineage>
</organism>
<evidence type="ECO:0000313" key="2">
    <source>
        <dbReference type="EMBL" id="CAB5027789.1"/>
    </source>
</evidence>